<accession>A0A1M7YPM4</accession>
<name>A0A1M7YPM4_9VIBR</name>
<dbReference type="AlphaFoldDB" id="A0A1M7YPM4"/>
<keyword evidence="3" id="KW-1185">Reference proteome</keyword>
<evidence type="ECO:0000313" key="2">
    <source>
        <dbReference type="EMBL" id="SHO54564.1"/>
    </source>
</evidence>
<proteinExistence type="predicted"/>
<reference evidence="3" key="1">
    <citation type="submission" date="2016-12" db="EMBL/GenBank/DDBJ databases">
        <authorList>
            <person name="Rodrigo-Torres L."/>
            <person name="Arahal R.D."/>
            <person name="Lucena T."/>
        </authorList>
    </citation>
    <scope>NUCLEOTIDE SEQUENCE [LARGE SCALE GENOMIC DNA]</scope>
</reference>
<dbReference type="RefSeq" id="WP_073579476.1">
    <property type="nucleotide sequence ID" value="NZ_AP024898.1"/>
</dbReference>
<sequence length="271" mass="29808">MSSLDHSESKIRECLDKNQFELCAISLQNLQAVTRQCTPHKQMKSIWQNNLKAPVNTGLSYYGTYKDIKSIEKSLGTLYKQSGVTTAQMKSKIVGSGHQAMVVIQGAGVKNIGKVLQRYSYAMGNELKSLNIALGSQFGVNHIEGFKLSIYFAIPFTMIDTLFQDEPTWSYFLGNLASSFLKAMTAATIGTIAVGAVTTLMLGEFVVFIACSIGISIVLDKIDKKFDLTDKLVKKLREIAQNSVDRDIARFNNSVNTGIGISQIKGKGLLW</sequence>
<evidence type="ECO:0000313" key="3">
    <source>
        <dbReference type="Proteomes" id="UP000184600"/>
    </source>
</evidence>
<dbReference type="STRING" id="1117707.VQ7734_00278"/>
<feature type="transmembrane region" description="Helical" evidence="1">
    <location>
        <begin position="192"/>
        <end position="219"/>
    </location>
</feature>
<protein>
    <submittedName>
        <fullName evidence="2">Uncharacterized protein</fullName>
    </submittedName>
</protein>
<keyword evidence="1" id="KW-1133">Transmembrane helix</keyword>
<organism evidence="2 3">
    <name type="scientific">Vibrio quintilis</name>
    <dbReference type="NCBI Taxonomy" id="1117707"/>
    <lineage>
        <taxon>Bacteria</taxon>
        <taxon>Pseudomonadati</taxon>
        <taxon>Pseudomonadota</taxon>
        <taxon>Gammaproteobacteria</taxon>
        <taxon>Vibrionales</taxon>
        <taxon>Vibrionaceae</taxon>
        <taxon>Vibrio</taxon>
    </lineage>
</organism>
<keyword evidence="1" id="KW-0472">Membrane</keyword>
<dbReference type="EMBL" id="FRFG01000005">
    <property type="protein sequence ID" value="SHO54564.1"/>
    <property type="molecule type" value="Genomic_DNA"/>
</dbReference>
<keyword evidence="1" id="KW-0812">Transmembrane</keyword>
<gene>
    <name evidence="2" type="ORF">VQ7734_00278</name>
</gene>
<evidence type="ECO:0000256" key="1">
    <source>
        <dbReference type="SAM" id="Phobius"/>
    </source>
</evidence>
<dbReference type="Proteomes" id="UP000184600">
    <property type="component" value="Unassembled WGS sequence"/>
</dbReference>